<organism evidence="3 4">
    <name type="scientific">Paludisphaera mucosa</name>
    <dbReference type="NCBI Taxonomy" id="3030827"/>
    <lineage>
        <taxon>Bacteria</taxon>
        <taxon>Pseudomonadati</taxon>
        <taxon>Planctomycetota</taxon>
        <taxon>Planctomycetia</taxon>
        <taxon>Isosphaerales</taxon>
        <taxon>Isosphaeraceae</taxon>
        <taxon>Paludisphaera</taxon>
    </lineage>
</organism>
<dbReference type="Pfam" id="PF01497">
    <property type="entry name" value="Peripla_BP_2"/>
    <property type="match status" value="1"/>
</dbReference>
<dbReference type="NCBIfam" id="NF038402">
    <property type="entry name" value="TroA_like"/>
    <property type="match status" value="1"/>
</dbReference>
<dbReference type="InterPro" id="IPR054828">
    <property type="entry name" value="Vit_B12_bind_prot"/>
</dbReference>
<dbReference type="InterPro" id="IPR050902">
    <property type="entry name" value="ABC_Transporter_SBP"/>
</dbReference>
<dbReference type="CDD" id="cd01144">
    <property type="entry name" value="BtuF"/>
    <property type="match status" value="1"/>
</dbReference>
<dbReference type="InterPro" id="IPR002491">
    <property type="entry name" value="ABC_transptr_periplasmic_BD"/>
</dbReference>
<dbReference type="RefSeq" id="WP_277863149.1">
    <property type="nucleotide sequence ID" value="NZ_JARRAG010000002.1"/>
</dbReference>
<protein>
    <submittedName>
        <fullName evidence="3">Cobalamin-binding protein</fullName>
    </submittedName>
</protein>
<dbReference type="SUPFAM" id="SSF53807">
    <property type="entry name" value="Helical backbone' metal receptor"/>
    <property type="match status" value="1"/>
</dbReference>
<dbReference type="PANTHER" id="PTHR30535:SF34">
    <property type="entry name" value="MOLYBDATE-BINDING PROTEIN MOLA"/>
    <property type="match status" value="1"/>
</dbReference>
<keyword evidence="1" id="KW-0732">Signal</keyword>
<accession>A0ABT6FGZ6</accession>
<keyword evidence="4" id="KW-1185">Reference proteome</keyword>
<sequence>MPAPFAKSDDPHPALRAAFSRGEKVVIRPTVLALLAMLTACRQAKESGPPAAPPAPIPAVRITSQGAGWPLEVVDSLGRKVVLREPARRVVSLVPSNTEILFAVGAGDRVVGVTMMDDYPPEAKERKSIGGMAPGSVNLETLTALKPDLVLATGGVQQPLVEPLERLGLAVVALDAERPEDVAANIRLVGRLVDRGAEGEALASKFVERLDAVRRRVAARQDRRPKVLYLLYDDPLMTVGPGTFLGRMIEEAGGDNVFGDVSARYPTPSDEEVLVRAPEVVLATFGLMGGGGRPETENQARLLKRPGWRDVPAVRERRIHALDENLTTRVGPRLVEGLESIERALAPPGG</sequence>
<dbReference type="PANTHER" id="PTHR30535">
    <property type="entry name" value="VITAMIN B12-BINDING PROTEIN"/>
    <property type="match status" value="1"/>
</dbReference>
<feature type="domain" description="Fe/B12 periplasmic-binding" evidence="2">
    <location>
        <begin position="89"/>
        <end position="349"/>
    </location>
</feature>
<evidence type="ECO:0000313" key="3">
    <source>
        <dbReference type="EMBL" id="MDG3006858.1"/>
    </source>
</evidence>
<dbReference type="Gene3D" id="3.40.50.1980">
    <property type="entry name" value="Nitrogenase molybdenum iron protein domain"/>
    <property type="match status" value="2"/>
</dbReference>
<dbReference type="Proteomes" id="UP001216907">
    <property type="component" value="Unassembled WGS sequence"/>
</dbReference>
<proteinExistence type="predicted"/>
<reference evidence="3 4" key="1">
    <citation type="submission" date="2023-03" db="EMBL/GenBank/DDBJ databases">
        <title>Paludisphaera mucosa sp. nov. a novel planctomycete from northern fen.</title>
        <authorList>
            <person name="Ivanova A."/>
        </authorList>
    </citation>
    <scope>NUCLEOTIDE SEQUENCE [LARGE SCALE GENOMIC DNA]</scope>
    <source>
        <strain evidence="3 4">Pla2</strain>
    </source>
</reference>
<gene>
    <name evidence="3" type="ORF">PZE19_24060</name>
</gene>
<name>A0ABT6FGZ6_9BACT</name>
<dbReference type="EMBL" id="JARRAG010000002">
    <property type="protein sequence ID" value="MDG3006858.1"/>
    <property type="molecule type" value="Genomic_DNA"/>
</dbReference>
<comment type="caution">
    <text evidence="3">The sequence shown here is derived from an EMBL/GenBank/DDBJ whole genome shotgun (WGS) entry which is preliminary data.</text>
</comment>
<dbReference type="PROSITE" id="PS50983">
    <property type="entry name" value="FE_B12_PBP"/>
    <property type="match status" value="1"/>
</dbReference>
<evidence type="ECO:0000313" key="4">
    <source>
        <dbReference type="Proteomes" id="UP001216907"/>
    </source>
</evidence>
<evidence type="ECO:0000256" key="1">
    <source>
        <dbReference type="ARBA" id="ARBA00022729"/>
    </source>
</evidence>
<evidence type="ECO:0000259" key="2">
    <source>
        <dbReference type="PROSITE" id="PS50983"/>
    </source>
</evidence>